<feature type="region of interest" description="Disordered" evidence="1">
    <location>
        <begin position="1"/>
        <end position="39"/>
    </location>
</feature>
<evidence type="ECO:0000256" key="1">
    <source>
        <dbReference type="SAM" id="MobiDB-lite"/>
    </source>
</evidence>
<gene>
    <name evidence="2" type="ORF">ACJMK2_012240</name>
</gene>
<keyword evidence="3" id="KW-1185">Reference proteome</keyword>
<evidence type="ECO:0000313" key="2">
    <source>
        <dbReference type="EMBL" id="KAL3857591.1"/>
    </source>
</evidence>
<dbReference type="AlphaFoldDB" id="A0ABD3V8P8"/>
<proteinExistence type="predicted"/>
<accession>A0ABD3V8P8</accession>
<feature type="compositionally biased region" description="Polar residues" evidence="1">
    <location>
        <begin position="26"/>
        <end position="39"/>
    </location>
</feature>
<sequence>FILTSSTLSTRASTSTSTPTSSTPPQLKTESLTPLTRATTDKPSVITLKVETIIPTTRSFRTGSITST</sequence>
<comment type="caution">
    <text evidence="2">The sequence shown here is derived from an EMBL/GenBank/DDBJ whole genome shotgun (WGS) entry which is preliminary data.</text>
</comment>
<dbReference type="EMBL" id="JBJQND010000013">
    <property type="protein sequence ID" value="KAL3857591.1"/>
    <property type="molecule type" value="Genomic_DNA"/>
</dbReference>
<name>A0ABD3V8P8_SINWO</name>
<feature type="non-terminal residue" evidence="2">
    <location>
        <position position="1"/>
    </location>
</feature>
<evidence type="ECO:0000313" key="3">
    <source>
        <dbReference type="Proteomes" id="UP001634394"/>
    </source>
</evidence>
<feature type="compositionally biased region" description="Low complexity" evidence="1">
    <location>
        <begin position="1"/>
        <end position="25"/>
    </location>
</feature>
<protein>
    <submittedName>
        <fullName evidence="2">Uncharacterized protein</fullName>
    </submittedName>
</protein>
<organism evidence="2 3">
    <name type="scientific">Sinanodonta woodiana</name>
    <name type="common">Chinese pond mussel</name>
    <name type="synonym">Anodonta woodiana</name>
    <dbReference type="NCBI Taxonomy" id="1069815"/>
    <lineage>
        <taxon>Eukaryota</taxon>
        <taxon>Metazoa</taxon>
        <taxon>Spiralia</taxon>
        <taxon>Lophotrochozoa</taxon>
        <taxon>Mollusca</taxon>
        <taxon>Bivalvia</taxon>
        <taxon>Autobranchia</taxon>
        <taxon>Heteroconchia</taxon>
        <taxon>Palaeoheterodonta</taxon>
        <taxon>Unionida</taxon>
        <taxon>Unionoidea</taxon>
        <taxon>Unionidae</taxon>
        <taxon>Unioninae</taxon>
        <taxon>Sinanodonta</taxon>
    </lineage>
</organism>
<reference evidence="2 3" key="1">
    <citation type="submission" date="2024-11" db="EMBL/GenBank/DDBJ databases">
        <title>Chromosome-level genome assembly of the freshwater bivalve Anodonta woodiana.</title>
        <authorList>
            <person name="Chen X."/>
        </authorList>
    </citation>
    <scope>NUCLEOTIDE SEQUENCE [LARGE SCALE GENOMIC DNA]</scope>
    <source>
        <strain evidence="2">MN2024</strain>
        <tissue evidence="2">Gills</tissue>
    </source>
</reference>
<dbReference type="Proteomes" id="UP001634394">
    <property type="component" value="Unassembled WGS sequence"/>
</dbReference>
<feature type="non-terminal residue" evidence="2">
    <location>
        <position position="68"/>
    </location>
</feature>